<feature type="signal peptide" evidence="3">
    <location>
        <begin position="1"/>
        <end position="21"/>
    </location>
</feature>
<keyword evidence="3" id="KW-0732">Signal</keyword>
<dbReference type="InterPro" id="IPR019826">
    <property type="entry name" value="Carboxylesterase_B_AS"/>
</dbReference>
<evidence type="ECO:0000256" key="1">
    <source>
        <dbReference type="ARBA" id="ARBA00005964"/>
    </source>
</evidence>
<dbReference type="GO" id="GO:0016787">
    <property type="term" value="F:hydrolase activity"/>
    <property type="evidence" value="ECO:0007669"/>
    <property type="project" value="UniProtKB-KW"/>
</dbReference>
<dbReference type="EC" id="3.1.1.-" evidence="3"/>
<evidence type="ECO:0000259" key="4">
    <source>
        <dbReference type="Pfam" id="PF00135"/>
    </source>
</evidence>
<gene>
    <name evidence="5" type="ORF">D2V04_14595</name>
</gene>
<organism evidence="5 6">
    <name type="scientific">Pelagerythrobacter aerophilus</name>
    <dbReference type="NCBI Taxonomy" id="2306995"/>
    <lineage>
        <taxon>Bacteria</taxon>
        <taxon>Pseudomonadati</taxon>
        <taxon>Pseudomonadota</taxon>
        <taxon>Alphaproteobacteria</taxon>
        <taxon>Sphingomonadales</taxon>
        <taxon>Erythrobacteraceae</taxon>
        <taxon>Pelagerythrobacter</taxon>
    </lineage>
</organism>
<dbReference type="SUPFAM" id="SSF53474">
    <property type="entry name" value="alpha/beta-Hydrolases"/>
    <property type="match status" value="1"/>
</dbReference>
<comment type="caution">
    <text evidence="5">The sequence shown here is derived from an EMBL/GenBank/DDBJ whole genome shotgun (WGS) entry which is preliminary data.</text>
</comment>
<dbReference type="AlphaFoldDB" id="A0A418NCT9"/>
<dbReference type="InterPro" id="IPR019819">
    <property type="entry name" value="Carboxylesterase_B_CS"/>
</dbReference>
<dbReference type="Gene3D" id="3.40.50.1820">
    <property type="entry name" value="alpha/beta hydrolase"/>
    <property type="match status" value="1"/>
</dbReference>
<dbReference type="OrthoDB" id="9775851at2"/>
<protein>
    <recommendedName>
        <fullName evidence="3">Carboxylic ester hydrolase</fullName>
        <ecNumber evidence="3">3.1.1.-</ecNumber>
    </recommendedName>
</protein>
<dbReference type="InterPro" id="IPR029058">
    <property type="entry name" value="AB_hydrolase_fold"/>
</dbReference>
<comment type="similarity">
    <text evidence="1 3">Belongs to the type-B carboxylesterase/lipase family.</text>
</comment>
<evidence type="ECO:0000313" key="6">
    <source>
        <dbReference type="Proteomes" id="UP000285092"/>
    </source>
</evidence>
<evidence type="ECO:0000313" key="5">
    <source>
        <dbReference type="EMBL" id="RIV75528.1"/>
    </source>
</evidence>
<evidence type="ECO:0000256" key="3">
    <source>
        <dbReference type="RuleBase" id="RU361235"/>
    </source>
</evidence>
<dbReference type="Pfam" id="PF00135">
    <property type="entry name" value="COesterase"/>
    <property type="match status" value="1"/>
</dbReference>
<dbReference type="PROSITE" id="PS00122">
    <property type="entry name" value="CARBOXYLESTERASE_B_1"/>
    <property type="match status" value="1"/>
</dbReference>
<feature type="domain" description="Carboxylesterase type B" evidence="4">
    <location>
        <begin position="28"/>
        <end position="501"/>
    </location>
</feature>
<evidence type="ECO:0000256" key="2">
    <source>
        <dbReference type="ARBA" id="ARBA00022801"/>
    </source>
</evidence>
<dbReference type="EMBL" id="QXFK01000019">
    <property type="protein sequence ID" value="RIV75528.1"/>
    <property type="molecule type" value="Genomic_DNA"/>
</dbReference>
<keyword evidence="6" id="KW-1185">Reference proteome</keyword>
<dbReference type="InterPro" id="IPR002018">
    <property type="entry name" value="CarbesteraseB"/>
</dbReference>
<dbReference type="PANTHER" id="PTHR11559">
    <property type="entry name" value="CARBOXYLESTERASE"/>
    <property type="match status" value="1"/>
</dbReference>
<feature type="chain" id="PRO_5018810364" description="Carboxylic ester hydrolase" evidence="3">
    <location>
        <begin position="22"/>
        <end position="542"/>
    </location>
</feature>
<name>A0A418NCT9_9SPHN</name>
<dbReference type="Proteomes" id="UP000285092">
    <property type="component" value="Unassembled WGS sequence"/>
</dbReference>
<sequence>MKALRLPLALLFALLPAGAWAGSDEAGAPQVTIEQGQLAGTREGELAVYRGIPYAAPPVGERRWKPPGPAPNWSGVRSAPEFGPACTQPALPPSSLYYEPLRRTSEDCLTLNVWAPERARKAPVIVWLHGGSLRVGSSASPMYDGANFARRGAVFVSLNYRLGALGWMAHRALSDESSGHVSGNYGLLDQIAALRWVRANVAAFGGDPDNVTVMGESAGALSVSYLLVSPLARGLFDKAIVQSANARAFPALAEPVFGMPSAETTGERLFDKLDLRDLPTARAMDAQQFVDRAAQAGFSPQGTIDGEVLPMQIIDAFDRGAQAKVPVLAGINSGEVRAQRALLPPAPTSAEAYEDAAKAAHGDLAAAFLRLYPSDRIDQSMLATARDGIYGWATERIVRKQAAEGQNAYFFVFDHCYAAARARDLCAFHAGELAFVFGRLRREDLPPNWPVPSGPADAALSQTMMDYWVSFAATGTPRSDHGPAWPGYGEGEAYIRFDHGAHQATDPLPGMFELHEEIVQRRKRADRQWFLSAGVDVSPERR</sequence>
<accession>A0A418NCT9</accession>
<proteinExistence type="inferred from homology"/>
<dbReference type="RefSeq" id="WP_119514454.1">
    <property type="nucleotide sequence ID" value="NZ_QXFK01000019.1"/>
</dbReference>
<dbReference type="InterPro" id="IPR050309">
    <property type="entry name" value="Type-B_Carboxylest/Lipase"/>
</dbReference>
<dbReference type="PROSITE" id="PS00941">
    <property type="entry name" value="CARBOXYLESTERASE_B_2"/>
    <property type="match status" value="1"/>
</dbReference>
<keyword evidence="2 3" id="KW-0378">Hydrolase</keyword>
<reference evidence="5 6" key="1">
    <citation type="submission" date="2018-08" db="EMBL/GenBank/DDBJ databases">
        <title>Altererythrobacter sp.Ery1 and Ery12, the genome sequencing of novel strains in genus Alterythrobacter.</title>
        <authorList>
            <person name="Cheng H."/>
            <person name="Wu Y.-H."/>
            <person name="Fang C."/>
            <person name="Xu X.-W."/>
        </authorList>
    </citation>
    <scope>NUCLEOTIDE SEQUENCE [LARGE SCALE GENOMIC DNA]</scope>
    <source>
        <strain evidence="5 6">Ery1</strain>
    </source>
</reference>